<dbReference type="AlphaFoldDB" id="A0A165MX99"/>
<dbReference type="Proteomes" id="UP000076727">
    <property type="component" value="Unassembled WGS sequence"/>
</dbReference>
<keyword evidence="1" id="KW-1133">Transmembrane helix</keyword>
<feature type="domain" description="DUF6533" evidence="2">
    <location>
        <begin position="27"/>
        <end position="70"/>
    </location>
</feature>
<dbReference type="EMBL" id="KV429092">
    <property type="protein sequence ID" value="KZT66239.1"/>
    <property type="molecule type" value="Genomic_DNA"/>
</dbReference>
<organism evidence="3 4">
    <name type="scientific">Daedalea quercina L-15889</name>
    <dbReference type="NCBI Taxonomy" id="1314783"/>
    <lineage>
        <taxon>Eukaryota</taxon>
        <taxon>Fungi</taxon>
        <taxon>Dikarya</taxon>
        <taxon>Basidiomycota</taxon>
        <taxon>Agaricomycotina</taxon>
        <taxon>Agaricomycetes</taxon>
        <taxon>Polyporales</taxon>
        <taxon>Fomitopsis</taxon>
    </lineage>
</organism>
<keyword evidence="4" id="KW-1185">Reference proteome</keyword>
<dbReference type="STRING" id="1314783.A0A165MX99"/>
<keyword evidence="1" id="KW-0812">Transmembrane</keyword>
<feature type="transmembrane region" description="Helical" evidence="1">
    <location>
        <begin position="55"/>
        <end position="75"/>
    </location>
</feature>
<proteinExistence type="predicted"/>
<gene>
    <name evidence="3" type="ORF">DAEQUDRAFT_740110</name>
</gene>
<dbReference type="OrthoDB" id="2803865at2759"/>
<sequence>MSQVDGTSNEAALAAALNQDMLLANFCSIAATTLLFYDYTLTFSREVRCIWRRKFSLATVLFLLNRYLFIVYRILMTVEMFPLAQNPMAGQALYGSASHYPGVINSDNDSDRSFYGIAHFYYTKVSFIMVAPPLVGCADAVNMTEAASDIYNQINLIHGRLGYFNCAFAISTDAIVLILTCLKTKQCVAGLRVNAKDDLKGLGQNNMFTYVSLIQRDGTVYFLALLALNVVDLIAIKNQVFGSLPALAEVLTSVLVSRFLLNLREIYLSSQEVDSTRDDLILDTHASALGFRAHSVAGNLGAPLEDMIFDPEAYHDCEPHVAEDIAYVSADPLAMGLHSFTGTQEDYGTSTGDGRLRPLKELYDIPV</sequence>
<reference evidence="3 4" key="1">
    <citation type="journal article" date="2016" name="Mol. Biol. Evol.">
        <title>Comparative Genomics of Early-Diverging Mushroom-Forming Fungi Provides Insights into the Origins of Lignocellulose Decay Capabilities.</title>
        <authorList>
            <person name="Nagy L.G."/>
            <person name="Riley R."/>
            <person name="Tritt A."/>
            <person name="Adam C."/>
            <person name="Daum C."/>
            <person name="Floudas D."/>
            <person name="Sun H."/>
            <person name="Yadav J.S."/>
            <person name="Pangilinan J."/>
            <person name="Larsson K.H."/>
            <person name="Matsuura K."/>
            <person name="Barry K."/>
            <person name="Labutti K."/>
            <person name="Kuo R."/>
            <person name="Ohm R.A."/>
            <person name="Bhattacharya S.S."/>
            <person name="Shirouzu T."/>
            <person name="Yoshinaga Y."/>
            <person name="Martin F.M."/>
            <person name="Grigoriev I.V."/>
            <person name="Hibbett D.S."/>
        </authorList>
    </citation>
    <scope>NUCLEOTIDE SEQUENCE [LARGE SCALE GENOMIC DNA]</scope>
    <source>
        <strain evidence="3 4">L-15889</strain>
    </source>
</reference>
<protein>
    <recommendedName>
        <fullName evidence="2">DUF6533 domain-containing protein</fullName>
    </recommendedName>
</protein>
<evidence type="ECO:0000313" key="4">
    <source>
        <dbReference type="Proteomes" id="UP000076727"/>
    </source>
</evidence>
<dbReference type="InterPro" id="IPR045340">
    <property type="entry name" value="DUF6533"/>
</dbReference>
<feature type="transmembrane region" description="Helical" evidence="1">
    <location>
        <begin position="22"/>
        <end position="43"/>
    </location>
</feature>
<accession>A0A165MX99</accession>
<name>A0A165MX99_9APHY</name>
<evidence type="ECO:0000259" key="2">
    <source>
        <dbReference type="Pfam" id="PF20151"/>
    </source>
</evidence>
<dbReference type="Pfam" id="PF20151">
    <property type="entry name" value="DUF6533"/>
    <property type="match status" value="1"/>
</dbReference>
<keyword evidence="1" id="KW-0472">Membrane</keyword>
<evidence type="ECO:0000313" key="3">
    <source>
        <dbReference type="EMBL" id="KZT66239.1"/>
    </source>
</evidence>
<evidence type="ECO:0000256" key="1">
    <source>
        <dbReference type="SAM" id="Phobius"/>
    </source>
</evidence>